<keyword evidence="5" id="KW-1185">Reference proteome</keyword>
<name>A0ABR4CCD3_9HELO</name>
<dbReference type="InterPro" id="IPR013154">
    <property type="entry name" value="ADH-like_N"/>
</dbReference>
<dbReference type="Gene3D" id="3.90.180.10">
    <property type="entry name" value="Medium-chain alcohol dehydrogenases, catalytic domain"/>
    <property type="match status" value="1"/>
</dbReference>
<dbReference type="EMBL" id="JAZHXI010000010">
    <property type="protein sequence ID" value="KAL2067590.1"/>
    <property type="molecule type" value="Genomic_DNA"/>
</dbReference>
<dbReference type="Pfam" id="PF08240">
    <property type="entry name" value="ADH_N"/>
    <property type="match status" value="1"/>
</dbReference>
<organism evidence="4 5">
    <name type="scientific">Oculimacula yallundae</name>
    <dbReference type="NCBI Taxonomy" id="86028"/>
    <lineage>
        <taxon>Eukaryota</taxon>
        <taxon>Fungi</taxon>
        <taxon>Dikarya</taxon>
        <taxon>Ascomycota</taxon>
        <taxon>Pezizomycotina</taxon>
        <taxon>Leotiomycetes</taxon>
        <taxon>Helotiales</taxon>
        <taxon>Ploettnerulaceae</taxon>
        <taxon>Oculimacula</taxon>
    </lineage>
</organism>
<dbReference type="SUPFAM" id="SSF50129">
    <property type="entry name" value="GroES-like"/>
    <property type="match status" value="1"/>
</dbReference>
<evidence type="ECO:0000259" key="3">
    <source>
        <dbReference type="Pfam" id="PF08240"/>
    </source>
</evidence>
<reference evidence="4 5" key="1">
    <citation type="journal article" date="2024" name="Commun. Biol.">
        <title>Comparative genomic analysis of thermophilic fungi reveals convergent evolutionary adaptations and gene losses.</title>
        <authorList>
            <person name="Steindorff A.S."/>
            <person name="Aguilar-Pontes M.V."/>
            <person name="Robinson A.J."/>
            <person name="Andreopoulos B."/>
            <person name="LaButti K."/>
            <person name="Kuo A."/>
            <person name="Mondo S."/>
            <person name="Riley R."/>
            <person name="Otillar R."/>
            <person name="Haridas S."/>
            <person name="Lipzen A."/>
            <person name="Grimwood J."/>
            <person name="Schmutz J."/>
            <person name="Clum A."/>
            <person name="Reid I.D."/>
            <person name="Moisan M.C."/>
            <person name="Butler G."/>
            <person name="Nguyen T.T.M."/>
            <person name="Dewar K."/>
            <person name="Conant G."/>
            <person name="Drula E."/>
            <person name="Henrissat B."/>
            <person name="Hansel C."/>
            <person name="Singer S."/>
            <person name="Hutchinson M.I."/>
            <person name="de Vries R.P."/>
            <person name="Natvig D.O."/>
            <person name="Powell A.J."/>
            <person name="Tsang A."/>
            <person name="Grigoriev I.V."/>
        </authorList>
    </citation>
    <scope>NUCLEOTIDE SEQUENCE [LARGE SCALE GENOMIC DNA]</scope>
    <source>
        <strain evidence="4 5">CBS 494.80</strain>
    </source>
</reference>
<evidence type="ECO:0000313" key="5">
    <source>
        <dbReference type="Proteomes" id="UP001595075"/>
    </source>
</evidence>
<dbReference type="InterPro" id="IPR011032">
    <property type="entry name" value="GroES-like_sf"/>
</dbReference>
<feature type="domain" description="Alcohol dehydrogenase-like N-terminal" evidence="3">
    <location>
        <begin position="27"/>
        <end position="136"/>
    </location>
</feature>
<evidence type="ECO:0000256" key="1">
    <source>
        <dbReference type="ARBA" id="ARBA00023002"/>
    </source>
</evidence>
<dbReference type="Proteomes" id="UP001595075">
    <property type="component" value="Unassembled WGS sequence"/>
</dbReference>
<proteinExistence type="predicted"/>
<dbReference type="PANTHER" id="PTHR43401:SF2">
    <property type="entry name" value="L-THREONINE 3-DEHYDROGENASE"/>
    <property type="match status" value="1"/>
</dbReference>
<protein>
    <recommendedName>
        <fullName evidence="6">Enoyl reductase (ER) domain-containing protein</fullName>
    </recommendedName>
</protein>
<evidence type="ECO:0000313" key="4">
    <source>
        <dbReference type="EMBL" id="KAL2067590.1"/>
    </source>
</evidence>
<dbReference type="PANTHER" id="PTHR43401">
    <property type="entry name" value="L-THREONINE 3-DEHYDROGENASE"/>
    <property type="match status" value="1"/>
</dbReference>
<dbReference type="InterPro" id="IPR050129">
    <property type="entry name" value="Zn_alcohol_dh"/>
</dbReference>
<dbReference type="Pfam" id="PF00107">
    <property type="entry name" value="ADH_zinc_N"/>
    <property type="match status" value="1"/>
</dbReference>
<dbReference type="SUPFAM" id="SSF51735">
    <property type="entry name" value="NAD(P)-binding Rossmann-fold domains"/>
    <property type="match status" value="1"/>
</dbReference>
<comment type="caution">
    <text evidence="4">The sequence shown here is derived from an EMBL/GenBank/DDBJ whole genome shotgun (WGS) entry which is preliminary data.</text>
</comment>
<gene>
    <name evidence="4" type="ORF">VTL71DRAFT_2015</name>
</gene>
<dbReference type="InterPro" id="IPR013149">
    <property type="entry name" value="ADH-like_C"/>
</dbReference>
<sequence>MPDIQVARIVEFGKPLEVGKAEKPVPGPNDVLVKVEACCLVPNSHNLITNGDKLEGFALPKLPCVFGLDAAGIVEAVGDRVFGIKAGDRRTDLCLNCCLRAYFAQSPGGEKLLTHYPLGALSEYLLSPDANIALLPPSIDFATASRFRYIGTSYAKLKKADIGPGKVVLINGVTGTLGYAAVAIALGLGCTKILGIGRNKERLAELENLSASGRVKTVSSEDEEDIPGWIEQQTNKLGPDALYDCLGNGGDANLTSKWIGTVKKGGRVVLAAGGAEGKIIQNYSEAMSRDVAVLGTNWFNSGEIDELIALIDAGVIDFSFLRHEYFPLGKVNDAFKMVGDRPGGAVNVVVQSSK</sequence>
<dbReference type="InterPro" id="IPR036291">
    <property type="entry name" value="NAD(P)-bd_dom_sf"/>
</dbReference>
<accession>A0ABR4CCD3</accession>
<feature type="domain" description="Alcohol dehydrogenase-like C-terminal" evidence="2">
    <location>
        <begin position="177"/>
        <end position="312"/>
    </location>
</feature>
<evidence type="ECO:0000259" key="2">
    <source>
        <dbReference type="Pfam" id="PF00107"/>
    </source>
</evidence>
<keyword evidence="1" id="KW-0560">Oxidoreductase</keyword>
<evidence type="ECO:0008006" key="6">
    <source>
        <dbReference type="Google" id="ProtNLM"/>
    </source>
</evidence>